<sequence length="218" mass="24547">MDPNSASAKRRHRPSPALSATSEATISLDPYSYSKQNSAYDQNTHFLENQHDSRIPLPSGSNIPSPSKTFLSYNKKSPQPVVKSSFIQKNKTDLIIMGLLTLLSMFTRFYKISFNNKVTWDEAHFGKFGAYYINHTFYHDVHPPLAKMLVALAEVIAGHNGTFAFPSGKKYPSYVNYSLMRMQLAMYGVLLSPIAYMTCKSLYMSTQMSVLAGLFIIF</sequence>
<dbReference type="Proteomes" id="UP000245609">
    <property type="component" value="Unassembled WGS sequence"/>
</dbReference>
<evidence type="ECO:0000256" key="7">
    <source>
        <dbReference type="ARBA" id="ARBA00022989"/>
    </source>
</evidence>
<keyword evidence="7 10" id="KW-1133">Transmembrane helix</keyword>
<organism evidence="12 13">
    <name type="scientific">Smittium megazygosporum</name>
    <dbReference type="NCBI Taxonomy" id="133381"/>
    <lineage>
        <taxon>Eukaryota</taxon>
        <taxon>Fungi</taxon>
        <taxon>Fungi incertae sedis</taxon>
        <taxon>Zoopagomycota</taxon>
        <taxon>Kickxellomycotina</taxon>
        <taxon>Harpellomycetes</taxon>
        <taxon>Harpellales</taxon>
        <taxon>Legeriomycetaceae</taxon>
        <taxon>Smittium</taxon>
    </lineage>
</organism>
<keyword evidence="6 10" id="KW-0812">Transmembrane</keyword>
<evidence type="ECO:0000259" key="11">
    <source>
        <dbReference type="Pfam" id="PF02366"/>
    </source>
</evidence>
<dbReference type="STRING" id="133381.A0A2T9Y5Y0"/>
<feature type="transmembrane region" description="Helical" evidence="10">
    <location>
        <begin position="179"/>
        <end position="199"/>
    </location>
</feature>
<protein>
    <recommendedName>
        <fullName evidence="11">ArnT-like N-terminal domain-containing protein</fullName>
    </recommendedName>
</protein>
<evidence type="ECO:0000256" key="8">
    <source>
        <dbReference type="ARBA" id="ARBA00023136"/>
    </source>
</evidence>
<dbReference type="EMBL" id="MBFS01003244">
    <property type="protein sequence ID" value="PVU87743.1"/>
    <property type="molecule type" value="Genomic_DNA"/>
</dbReference>
<name>A0A2T9Y5Y0_9FUNG</name>
<dbReference type="UniPathway" id="UPA00378"/>
<keyword evidence="4" id="KW-0328">Glycosyltransferase</keyword>
<evidence type="ECO:0000313" key="12">
    <source>
        <dbReference type="EMBL" id="PVU87743.1"/>
    </source>
</evidence>
<feature type="domain" description="ArnT-like N-terminal" evidence="11">
    <location>
        <begin position="99"/>
        <end position="218"/>
    </location>
</feature>
<evidence type="ECO:0000256" key="3">
    <source>
        <dbReference type="ARBA" id="ARBA00007222"/>
    </source>
</evidence>
<feature type="non-terminal residue" evidence="12">
    <location>
        <position position="218"/>
    </location>
</feature>
<dbReference type="InterPro" id="IPR003342">
    <property type="entry name" value="ArnT-like_N"/>
</dbReference>
<dbReference type="GO" id="GO:0005783">
    <property type="term" value="C:endoplasmic reticulum"/>
    <property type="evidence" value="ECO:0007669"/>
    <property type="project" value="TreeGrafter"/>
</dbReference>
<evidence type="ECO:0000256" key="9">
    <source>
        <dbReference type="SAM" id="MobiDB-lite"/>
    </source>
</evidence>
<accession>A0A2T9Y5Y0</accession>
<dbReference type="PANTHER" id="PTHR10050">
    <property type="entry name" value="DOLICHYL-PHOSPHATE-MANNOSE--PROTEIN MANNOSYLTRANSFERASE"/>
    <property type="match status" value="1"/>
</dbReference>
<evidence type="ECO:0000256" key="1">
    <source>
        <dbReference type="ARBA" id="ARBA00004127"/>
    </source>
</evidence>
<keyword evidence="13" id="KW-1185">Reference proteome</keyword>
<comment type="caution">
    <text evidence="12">The sequence shown here is derived from an EMBL/GenBank/DDBJ whole genome shotgun (WGS) entry which is preliminary data.</text>
</comment>
<evidence type="ECO:0000256" key="2">
    <source>
        <dbReference type="ARBA" id="ARBA00004922"/>
    </source>
</evidence>
<keyword evidence="5" id="KW-0808">Transferase</keyword>
<gene>
    <name evidence="12" type="ORF">BB560_006442</name>
</gene>
<feature type="region of interest" description="Disordered" evidence="9">
    <location>
        <begin position="1"/>
        <end position="23"/>
    </location>
</feature>
<dbReference type="GO" id="GO:0004169">
    <property type="term" value="F:dolichyl-phosphate-mannose-protein mannosyltransferase activity"/>
    <property type="evidence" value="ECO:0007669"/>
    <property type="project" value="TreeGrafter"/>
</dbReference>
<evidence type="ECO:0000256" key="10">
    <source>
        <dbReference type="SAM" id="Phobius"/>
    </source>
</evidence>
<dbReference type="AlphaFoldDB" id="A0A2T9Y5Y0"/>
<comment type="similarity">
    <text evidence="3">Belongs to the glycosyltransferase 39 family.</text>
</comment>
<evidence type="ECO:0000256" key="4">
    <source>
        <dbReference type="ARBA" id="ARBA00022676"/>
    </source>
</evidence>
<evidence type="ECO:0000256" key="6">
    <source>
        <dbReference type="ARBA" id="ARBA00022692"/>
    </source>
</evidence>
<reference evidence="12 13" key="1">
    <citation type="journal article" date="2018" name="MBio">
        <title>Comparative Genomics Reveals the Core Gene Toolbox for the Fungus-Insect Symbiosis.</title>
        <authorList>
            <person name="Wang Y."/>
            <person name="Stata M."/>
            <person name="Wang W."/>
            <person name="Stajich J.E."/>
            <person name="White M.M."/>
            <person name="Moncalvo J.M."/>
        </authorList>
    </citation>
    <scope>NUCLEOTIDE SEQUENCE [LARGE SCALE GENOMIC DNA]</scope>
    <source>
        <strain evidence="12 13">SC-DP-2</strain>
    </source>
</reference>
<dbReference type="OrthoDB" id="292747at2759"/>
<dbReference type="Pfam" id="PF02366">
    <property type="entry name" value="PMT"/>
    <property type="match status" value="1"/>
</dbReference>
<proteinExistence type="inferred from homology"/>
<comment type="subcellular location">
    <subcellularLocation>
        <location evidence="1">Endomembrane system</location>
        <topology evidence="1">Multi-pass membrane protein</topology>
    </subcellularLocation>
</comment>
<evidence type="ECO:0000256" key="5">
    <source>
        <dbReference type="ARBA" id="ARBA00022679"/>
    </source>
</evidence>
<dbReference type="GO" id="GO:0016020">
    <property type="term" value="C:membrane"/>
    <property type="evidence" value="ECO:0007669"/>
    <property type="project" value="InterPro"/>
</dbReference>
<keyword evidence="8 10" id="KW-0472">Membrane</keyword>
<comment type="pathway">
    <text evidence="2">Protein modification; protein glycosylation.</text>
</comment>
<dbReference type="PANTHER" id="PTHR10050:SF46">
    <property type="entry name" value="PROTEIN O-MANNOSYL-TRANSFERASE 2"/>
    <property type="match status" value="1"/>
</dbReference>
<dbReference type="InterPro" id="IPR027005">
    <property type="entry name" value="PMT-like"/>
</dbReference>
<evidence type="ECO:0000313" key="13">
    <source>
        <dbReference type="Proteomes" id="UP000245609"/>
    </source>
</evidence>